<dbReference type="Pfam" id="PF03914">
    <property type="entry name" value="CBF"/>
    <property type="match status" value="1"/>
</dbReference>
<feature type="region of interest" description="Disordered" evidence="2">
    <location>
        <begin position="959"/>
        <end position="1117"/>
    </location>
</feature>
<feature type="compositionally biased region" description="Basic residues" evidence="2">
    <location>
        <begin position="1"/>
        <end position="10"/>
    </location>
</feature>
<gene>
    <name evidence="4" type="ORF">Dda_5152</name>
</gene>
<evidence type="ECO:0000256" key="1">
    <source>
        <dbReference type="ARBA" id="ARBA00007797"/>
    </source>
</evidence>
<dbReference type="InterPro" id="IPR016024">
    <property type="entry name" value="ARM-type_fold"/>
</dbReference>
<feature type="region of interest" description="Disordered" evidence="2">
    <location>
        <begin position="600"/>
        <end position="627"/>
    </location>
</feature>
<organism evidence="4 5">
    <name type="scientific">Drechslerella dactyloides</name>
    <name type="common">Nematode-trapping fungus</name>
    <name type="synonym">Arthrobotrys dactyloides</name>
    <dbReference type="NCBI Taxonomy" id="74499"/>
    <lineage>
        <taxon>Eukaryota</taxon>
        <taxon>Fungi</taxon>
        <taxon>Dikarya</taxon>
        <taxon>Ascomycota</taxon>
        <taxon>Pezizomycotina</taxon>
        <taxon>Orbiliomycetes</taxon>
        <taxon>Orbiliales</taxon>
        <taxon>Orbiliaceae</taxon>
        <taxon>Drechslerella</taxon>
    </lineage>
</organism>
<name>A0AAD6IXS4_DREDA</name>
<dbReference type="GO" id="GO:0005634">
    <property type="term" value="C:nucleus"/>
    <property type="evidence" value="ECO:0007669"/>
    <property type="project" value="UniProtKB-ARBA"/>
</dbReference>
<feature type="compositionally biased region" description="Acidic residues" evidence="2">
    <location>
        <begin position="974"/>
        <end position="986"/>
    </location>
</feature>
<feature type="compositionally biased region" description="Basic and acidic residues" evidence="2">
    <location>
        <begin position="820"/>
        <end position="830"/>
    </location>
</feature>
<protein>
    <submittedName>
        <fullName evidence="4">Ribosome biogenesis protein NOC1</fullName>
    </submittedName>
</protein>
<feature type="compositionally biased region" description="Acidic residues" evidence="2">
    <location>
        <begin position="1042"/>
        <end position="1086"/>
    </location>
</feature>
<comment type="caution">
    <text evidence="4">The sequence shown here is derived from an EMBL/GenBank/DDBJ whole genome shotgun (WGS) entry which is preliminary data.</text>
</comment>
<dbReference type="Proteomes" id="UP001221413">
    <property type="component" value="Unassembled WGS sequence"/>
</dbReference>
<sequence length="1143" mass="125268">MAKDSKKKAAKAPSSAPAPTLELPDSNFLSKLTQRIEAGVRESKTPSHSKKTSKEQPSKTSSKTAHPPPKPHGAKVQINGKADHSAQLNDDKRGKKRDRSGSIIESKSPAAAPPAKKTHIRFDNDDSSKATVTKPKSAKKGGDAAQPDGDGNGHPKTTKDALLQEIIALGGTEEDLELVEGLDTDSDQEETVVKETGKVKNANRKDIEAFMKEIGLTGANFEDARTADDAEEAEDEGDGWTDEDGAEDDGEDEEEEDSEEEGDSEDTDSPAPLPVAPTPTAQLTKLPTKGSLTLDPQQDWHNIILPGLPSSSETLTPPAISSLHTRGKDLLAAENGAYMSHNLSKDSNLKFLSEIMKSGTVEDKISALTIVCTDSPLHTYKTLESLLNLAKKKSRNQTIASLTAIKDLFANGTVLPSDRKLLPFGKQPLAQLLAYEKANGASQIFKAYLLLWSFEDWLKDFYFEVLKTLEIVANDEGVTWVRQKAVEMVFELLKQKPEGEVNLMRLLVNKLGDPDRKVASKTSHLLLQLMVAHPAMKSTIISSIESDALLKSSKNAHAKYYSIITLNQTILTRADDHVANQLLNIYFALFADILGQTKAPPPKQVKPADGKLSKKAKKRLDQDKKDAALDEEHNSKLISGVLTGVNRAFPFASIDDDVFNKHLDTLFRITHGSNFNTSLQALTLIFQVSSSKQMVSDRFYRSLYESLLDPRLSTSSKQAMYLNLLFRALKSDHRLARVQAFVKRIVQTAAMHQPPFICGVLYLLRELEGTFPTLKNVLDKPLEDDSDEEVFRDVDDGEGGNSRDSAATSNAQTEATPAKKSHEYDGRKRDPLFANADRSSLWELIPFLSHFHPTVALYANSLHGNTPMPSKPDLSLHTLTHFLDRFVYRNAKTAATNKGSSIMQPLAGGDTRGILLNTKAAGRGLVPVNSEAFSNMKEEDVKEDEVFFHKFFTMRKQGDASRTKQDKKKKNQDGDEEGSEFDDDEVWGAMVESRPDLDADIDDDGDVDMDDFDNDGMDEDMSDLGSDEESIEGPALTTDALGELDDEDMDEDGEEDDGSDGDEFDGFGLDDSDAEAGIGSEDEIPSDVDAKIPKAPATKSGKSAAADAREEAKERRNKLKNLPVFASADDYAALLADEDDEDL</sequence>
<comment type="similarity">
    <text evidence="1">Belongs to the CBF/MAK21 family.</text>
</comment>
<dbReference type="PANTHER" id="PTHR12048:SF0">
    <property type="entry name" value="CCAAT_ENHANCER-BINDING PROTEIN ZETA"/>
    <property type="match status" value="1"/>
</dbReference>
<feature type="compositionally biased region" description="Low complexity" evidence="2">
    <location>
        <begin position="106"/>
        <end position="115"/>
    </location>
</feature>
<feature type="region of interest" description="Disordered" evidence="2">
    <location>
        <begin position="215"/>
        <end position="294"/>
    </location>
</feature>
<feature type="compositionally biased region" description="Basic and acidic residues" evidence="2">
    <location>
        <begin position="81"/>
        <end position="93"/>
    </location>
</feature>
<feature type="compositionally biased region" description="Polar residues" evidence="2">
    <location>
        <begin position="802"/>
        <end position="815"/>
    </location>
</feature>
<feature type="compositionally biased region" description="Acidic residues" evidence="2">
    <location>
        <begin position="181"/>
        <end position="190"/>
    </location>
</feature>
<dbReference type="PANTHER" id="PTHR12048">
    <property type="entry name" value="CCAAT-BINDING FACTOR-RELATED"/>
    <property type="match status" value="1"/>
</dbReference>
<feature type="domain" description="CCAAT-binding factor" evidence="3">
    <location>
        <begin position="678"/>
        <end position="859"/>
    </location>
</feature>
<evidence type="ECO:0000256" key="2">
    <source>
        <dbReference type="SAM" id="MobiDB-lite"/>
    </source>
</evidence>
<feature type="compositionally biased region" description="Basic and acidic residues" evidence="2">
    <location>
        <begin position="191"/>
        <end position="203"/>
    </location>
</feature>
<proteinExistence type="inferred from homology"/>
<feature type="region of interest" description="Disordered" evidence="2">
    <location>
        <begin position="1"/>
        <end position="161"/>
    </location>
</feature>
<feature type="compositionally biased region" description="Acidic residues" evidence="2">
    <location>
        <begin position="229"/>
        <end position="268"/>
    </location>
</feature>
<feature type="region of interest" description="Disordered" evidence="2">
    <location>
        <begin position="181"/>
        <end position="203"/>
    </location>
</feature>
<keyword evidence="5" id="KW-1185">Reference proteome</keyword>
<evidence type="ECO:0000313" key="5">
    <source>
        <dbReference type="Proteomes" id="UP001221413"/>
    </source>
</evidence>
<dbReference type="InterPro" id="IPR040155">
    <property type="entry name" value="CEBPZ/Mak21-like"/>
</dbReference>
<feature type="compositionally biased region" description="Acidic residues" evidence="2">
    <location>
        <begin position="998"/>
        <end position="1031"/>
    </location>
</feature>
<evidence type="ECO:0000313" key="4">
    <source>
        <dbReference type="EMBL" id="KAJ6259515.1"/>
    </source>
</evidence>
<evidence type="ECO:0000259" key="3">
    <source>
        <dbReference type="Pfam" id="PF03914"/>
    </source>
</evidence>
<dbReference type="AlphaFoldDB" id="A0AAD6IXS4"/>
<dbReference type="InterPro" id="IPR005612">
    <property type="entry name" value="CCAAT-binding_factor"/>
</dbReference>
<feature type="region of interest" description="Disordered" evidence="2">
    <location>
        <begin position="791"/>
        <end position="830"/>
    </location>
</feature>
<dbReference type="EMBL" id="JAQGDS010000006">
    <property type="protein sequence ID" value="KAJ6259515.1"/>
    <property type="molecule type" value="Genomic_DNA"/>
</dbReference>
<accession>A0AAD6IXS4</accession>
<reference evidence="4" key="1">
    <citation type="submission" date="2023-01" db="EMBL/GenBank/DDBJ databases">
        <title>The chitinases involved in constricting ring structure development in the nematode-trapping fungus Drechslerella dactyloides.</title>
        <authorList>
            <person name="Wang R."/>
            <person name="Zhang L."/>
            <person name="Tang P."/>
            <person name="Li S."/>
            <person name="Liang L."/>
        </authorList>
    </citation>
    <scope>NUCLEOTIDE SEQUENCE</scope>
    <source>
        <strain evidence="4">YMF1.00031</strain>
    </source>
</reference>
<dbReference type="SUPFAM" id="SSF48371">
    <property type="entry name" value="ARM repeat"/>
    <property type="match status" value="1"/>
</dbReference>